<dbReference type="Proteomes" id="UP000265520">
    <property type="component" value="Unassembled WGS sequence"/>
</dbReference>
<proteinExistence type="predicted"/>
<dbReference type="GO" id="GO:0016740">
    <property type="term" value="F:transferase activity"/>
    <property type="evidence" value="ECO:0007669"/>
    <property type="project" value="UniProtKB-KW"/>
</dbReference>
<dbReference type="SUPFAM" id="SSF57756">
    <property type="entry name" value="Retrovirus zinc finger-like domains"/>
    <property type="match status" value="1"/>
</dbReference>
<keyword evidence="2" id="KW-1185">Reference proteome</keyword>
<accession>A0A392TLS5</accession>
<evidence type="ECO:0000313" key="2">
    <source>
        <dbReference type="Proteomes" id="UP000265520"/>
    </source>
</evidence>
<sequence length="73" mass="8430">GPSRNHDDVCFRFGKNGHWANTCKTPEHLCKRYKAFVEGKEKEVNVNEIEPKNDTTYLEAADFIEGKNEINMD</sequence>
<feature type="non-terminal residue" evidence="1">
    <location>
        <position position="1"/>
    </location>
</feature>
<keyword evidence="1" id="KW-0808">Transferase</keyword>
<reference evidence="1 2" key="1">
    <citation type="journal article" date="2018" name="Front. Plant Sci.">
        <title>Red Clover (Trifolium pratense) and Zigzag Clover (T. medium) - A Picture of Genomic Similarities and Differences.</title>
        <authorList>
            <person name="Dluhosova J."/>
            <person name="Istvanek J."/>
            <person name="Nedelnik J."/>
            <person name="Repkova J."/>
        </authorList>
    </citation>
    <scope>NUCLEOTIDE SEQUENCE [LARGE SCALE GENOMIC DNA]</scope>
    <source>
        <strain evidence="2">cv. 10/8</strain>
        <tissue evidence="1">Leaf</tissue>
    </source>
</reference>
<dbReference type="AlphaFoldDB" id="A0A392TLS5"/>
<comment type="caution">
    <text evidence="1">The sequence shown here is derived from an EMBL/GenBank/DDBJ whole genome shotgun (WGS) entry which is preliminary data.</text>
</comment>
<dbReference type="InterPro" id="IPR036875">
    <property type="entry name" value="Znf_CCHC_sf"/>
</dbReference>
<name>A0A392TLS5_9FABA</name>
<dbReference type="EMBL" id="LXQA010609100">
    <property type="protein sequence ID" value="MCI61922.1"/>
    <property type="molecule type" value="Genomic_DNA"/>
</dbReference>
<organism evidence="1 2">
    <name type="scientific">Trifolium medium</name>
    <dbReference type="NCBI Taxonomy" id="97028"/>
    <lineage>
        <taxon>Eukaryota</taxon>
        <taxon>Viridiplantae</taxon>
        <taxon>Streptophyta</taxon>
        <taxon>Embryophyta</taxon>
        <taxon>Tracheophyta</taxon>
        <taxon>Spermatophyta</taxon>
        <taxon>Magnoliopsida</taxon>
        <taxon>eudicotyledons</taxon>
        <taxon>Gunneridae</taxon>
        <taxon>Pentapetalae</taxon>
        <taxon>rosids</taxon>
        <taxon>fabids</taxon>
        <taxon>Fabales</taxon>
        <taxon>Fabaceae</taxon>
        <taxon>Papilionoideae</taxon>
        <taxon>50 kb inversion clade</taxon>
        <taxon>NPAAA clade</taxon>
        <taxon>Hologalegina</taxon>
        <taxon>IRL clade</taxon>
        <taxon>Trifolieae</taxon>
        <taxon>Trifolium</taxon>
    </lineage>
</organism>
<evidence type="ECO:0000313" key="1">
    <source>
        <dbReference type="EMBL" id="MCI61922.1"/>
    </source>
</evidence>
<dbReference type="GO" id="GO:0008270">
    <property type="term" value="F:zinc ion binding"/>
    <property type="evidence" value="ECO:0007669"/>
    <property type="project" value="InterPro"/>
</dbReference>
<dbReference type="GO" id="GO:0003676">
    <property type="term" value="F:nucleic acid binding"/>
    <property type="evidence" value="ECO:0007669"/>
    <property type="project" value="InterPro"/>
</dbReference>
<protein>
    <submittedName>
        <fullName evidence="1">UDP-glucose flavonoid 3-O-glucosyltransferase 3-like</fullName>
    </submittedName>
</protein>